<feature type="chain" id="PRO_5011542805" description="Secreted protein" evidence="2">
    <location>
        <begin position="36"/>
        <end position="143"/>
    </location>
</feature>
<dbReference type="STRING" id="403935.SAMN05216481_10731"/>
<feature type="compositionally biased region" description="Low complexity" evidence="1">
    <location>
        <begin position="58"/>
        <end position="105"/>
    </location>
</feature>
<dbReference type="AlphaFoldDB" id="A0A1H9FIL8"/>
<evidence type="ECO:0000256" key="2">
    <source>
        <dbReference type="SAM" id="SignalP"/>
    </source>
</evidence>
<evidence type="ECO:0000313" key="3">
    <source>
        <dbReference type="EMBL" id="SEQ37752.1"/>
    </source>
</evidence>
<reference evidence="3 4" key="1">
    <citation type="submission" date="2016-10" db="EMBL/GenBank/DDBJ databases">
        <authorList>
            <person name="de Groot N.N."/>
        </authorList>
    </citation>
    <scope>NUCLEOTIDE SEQUENCE [LARGE SCALE GENOMIC DNA]</scope>
    <source>
        <strain evidence="3 4">CGMCC 4.3519</strain>
    </source>
</reference>
<feature type="signal peptide" evidence="2">
    <location>
        <begin position="1"/>
        <end position="35"/>
    </location>
</feature>
<keyword evidence="4" id="KW-1185">Reference proteome</keyword>
<sequence length="143" mass="13843">MHVLRRLPAPSPWAVCTLALALTAVLTVLCVQAPAAPAHRGGTFASAASPALAEGSHASAAPAYPDRAAALPATGDGGSPSCSGGDGNAPAVVPATGAGDPAAAPEVHGRPVCADPDVHGARAPADRAGPGPHASRSFTVLRI</sequence>
<name>A0A1H9FIL8_9ACTN</name>
<keyword evidence="2" id="KW-0732">Signal</keyword>
<evidence type="ECO:0000256" key="1">
    <source>
        <dbReference type="SAM" id="MobiDB-lite"/>
    </source>
</evidence>
<dbReference type="Proteomes" id="UP000199055">
    <property type="component" value="Unassembled WGS sequence"/>
</dbReference>
<evidence type="ECO:0000313" key="4">
    <source>
        <dbReference type="Proteomes" id="UP000199055"/>
    </source>
</evidence>
<proteinExistence type="predicted"/>
<gene>
    <name evidence="3" type="ORF">SAMN05216481_10731</name>
</gene>
<accession>A0A1H9FIL8</accession>
<protein>
    <recommendedName>
        <fullName evidence="5">Secreted protein</fullName>
    </recommendedName>
</protein>
<dbReference type="EMBL" id="FOET01000007">
    <property type="protein sequence ID" value="SEQ37752.1"/>
    <property type="molecule type" value="Genomic_DNA"/>
</dbReference>
<feature type="compositionally biased region" description="Low complexity" evidence="1">
    <location>
        <begin position="121"/>
        <end position="134"/>
    </location>
</feature>
<organism evidence="3 4">
    <name type="scientific">Streptomyces radiopugnans</name>
    <dbReference type="NCBI Taxonomy" id="403935"/>
    <lineage>
        <taxon>Bacteria</taxon>
        <taxon>Bacillati</taxon>
        <taxon>Actinomycetota</taxon>
        <taxon>Actinomycetes</taxon>
        <taxon>Kitasatosporales</taxon>
        <taxon>Streptomycetaceae</taxon>
        <taxon>Streptomyces</taxon>
    </lineage>
</organism>
<evidence type="ECO:0008006" key="5">
    <source>
        <dbReference type="Google" id="ProtNLM"/>
    </source>
</evidence>
<dbReference type="RefSeq" id="WP_093659642.1">
    <property type="nucleotide sequence ID" value="NZ_FOET01000007.1"/>
</dbReference>
<feature type="region of interest" description="Disordered" evidence="1">
    <location>
        <begin position="55"/>
        <end position="143"/>
    </location>
</feature>